<feature type="domain" description="DUF6531" evidence="3">
    <location>
        <begin position="159"/>
        <end position="233"/>
    </location>
</feature>
<sequence length="1464" mass="161770">MSLSFIKNNHSLSSILFFLLTFLTLGFKSALVKAEIFSYPAQLEGCWVPIFGNNSTPIKSTCEASISPGWPNFQCNPSKVTVLQTISCSGFDTTTQSNFTWSNLNAYPLYTCLYGGKKASWLYEGGIEFTPFSCDINSTSEKIISTKNLGNHSTCDSIGNPVHPRTGNKSTTESDYNSTSFDFTRYYNSQQNKLDRNIGIQWRNNYGGRLVLNPTATPPITFAERPDGRTIFFRLNGGLWVGDGDISDKIIEVPSSGWQLTTADDTIETYNTSGKLLSITDRNDRTQTLSYDTYDRLATVTDDTGRTLSFTYDGSSRIATMTDPGNGVYQYAYDTNGNLTSVIYPDAKTRTYHYNEQAYTGNTNLPNALTGITDENGVRYATYTYDTQGRAVVTEHAGGVERYVLGYSTDGSNTIVTDPLNSQYTHNFQTILGVAKSTGQSQPAGSGCNAASSAITYDVNGNVASRADFNGNKTCYVFDLNRNLEIARVEGLDSSSNCPGDVIGYNPAANSSERKILTEWHVNYRLPVKITEAGRETSYVFDTHGNVTQYQIKDTATNAKRIWNTSYVYHTGIPGVIVQKTENGPRTDVTDVTTTDYYAPDAACTGGHLGCRAQVASIANALGHVTQITRYNAHGQPEEIIDPNGLTTTLTYDVRQRLLSRTVGAEITSYQYDNAGQLKKIIAPDSSFLSYTYDAAHRLTGIADNLGNRVQYTLDNRGNRTQEQWFDPLNNVTKTQQREYDALSRLWKDIGAQSQTTQYQYDAQGNLKQIIDPLLHTASYQFDARNRLTQITDAASGITGQMQDALDQITQVSDPRDIDTVYTYNGLGDVMQEVSADRGTIDYTYDTAGNLKTVTDARGVKHTYTWDAINRPTKRAHVTVSGVPGVAALIWSYDTGTNGIGRLTGMSDESGSTSFSYDLHGRLLNKTQIAKSGTSDYTQTLEYQYDSFGRTIQMTYPSGTQVTTAYGADGRPNEIRVNGNVLLSNIVYQPFGEPKSWVWGNNQAYARSFDSDGRIKTHRVDGDTRTLIYDAASRIINTVDTNPVYNRTYDYDALNRLTSQSDNTSFLLWGYDANSNRTNAQFGSANHLYTVATDSNRLQSVAGPVMKTYTYDAAGNPLSDGVTTFTWNVAGKLSTTVNNGKTHTYRYNALDQRVSKNGPLSSKFTFFYDEAGQLIGEYRDNSTTATPTDDWLVRQETIWLEDIPVAVIRKPTATGPIQTYFIHADHLNTPRVIVNQSNNAVWRWENTHAFGANLPDEDPDNNSQLFEYHPRFPGQYFDKETNLHYNYFRYYEPETGRYVSPDPIGLAGGLNAYLYTTANPLSYIDPYGLFELPVLSQGFVDATAGFGDAISSGFGLFNTSLSELARKAIDVNDSVNQCSTAYSNGRYAGYGLSFGLGGYGLAKGVMALGPGGRVIGHPAYGGKTIDGLRSGEIRFGWSRNNGPTLRLGVRNRHFDIVKLRSSKQ</sequence>
<dbReference type="OrthoDB" id="8552614at2"/>
<dbReference type="InterPro" id="IPR056823">
    <property type="entry name" value="TEN-like_YD-shell"/>
</dbReference>
<organism evidence="5 6">
    <name type="scientific">Nitrosomonas ureae</name>
    <dbReference type="NCBI Taxonomy" id="44577"/>
    <lineage>
        <taxon>Bacteria</taxon>
        <taxon>Pseudomonadati</taxon>
        <taxon>Pseudomonadota</taxon>
        <taxon>Betaproteobacteria</taxon>
        <taxon>Nitrosomonadales</taxon>
        <taxon>Nitrosomonadaceae</taxon>
        <taxon>Nitrosomonas</taxon>
    </lineage>
</organism>
<keyword evidence="1" id="KW-0677">Repeat</keyword>
<evidence type="ECO:0000313" key="6">
    <source>
        <dbReference type="Proteomes" id="UP000242498"/>
    </source>
</evidence>
<dbReference type="Proteomes" id="UP000242498">
    <property type="component" value="Chromosome I"/>
</dbReference>
<feature type="domain" description="Teneurin-like YD-shell" evidence="4">
    <location>
        <begin position="267"/>
        <end position="505"/>
    </location>
</feature>
<reference evidence="5 6" key="1">
    <citation type="submission" date="2017-08" db="EMBL/GenBank/DDBJ databases">
        <authorList>
            <person name="de Groot N.N."/>
        </authorList>
    </citation>
    <scope>NUCLEOTIDE SEQUENCE [LARGE SCALE GENOMIC DNA]</scope>
    <source>
        <strain evidence="5 6">Nm15</strain>
    </source>
</reference>
<dbReference type="InterPro" id="IPR022385">
    <property type="entry name" value="Rhs_assc_core"/>
</dbReference>
<evidence type="ECO:0000256" key="1">
    <source>
        <dbReference type="ARBA" id="ARBA00022737"/>
    </source>
</evidence>
<evidence type="ECO:0000313" key="5">
    <source>
        <dbReference type="EMBL" id="SNX61282.1"/>
    </source>
</evidence>
<name>A0A285C154_9PROT</name>
<dbReference type="NCBIfam" id="TIGR01643">
    <property type="entry name" value="YD_repeat_2x"/>
    <property type="match status" value="5"/>
</dbReference>
<dbReference type="NCBIfam" id="TIGR03696">
    <property type="entry name" value="Rhs_assc_core"/>
    <property type="match status" value="1"/>
</dbReference>
<dbReference type="PANTHER" id="PTHR32305:SF15">
    <property type="entry name" value="PROTEIN RHSA-RELATED"/>
    <property type="match status" value="1"/>
</dbReference>
<evidence type="ECO:0000256" key="2">
    <source>
        <dbReference type="SAM" id="MobiDB-lite"/>
    </source>
</evidence>
<dbReference type="InterPro" id="IPR045351">
    <property type="entry name" value="DUF6531"/>
</dbReference>
<feature type="domain" description="Teneurin-like YD-shell" evidence="4">
    <location>
        <begin position="1024"/>
        <end position="1302"/>
    </location>
</feature>
<dbReference type="Gene3D" id="2.180.10.10">
    <property type="entry name" value="RHS repeat-associated core"/>
    <property type="match status" value="2"/>
</dbReference>
<gene>
    <name evidence="5" type="ORF">SAMN06296273_2736</name>
</gene>
<dbReference type="Pfam" id="PF25023">
    <property type="entry name" value="TEN_YD-shell"/>
    <property type="match status" value="4"/>
</dbReference>
<feature type="domain" description="Teneurin-like YD-shell" evidence="4">
    <location>
        <begin position="740"/>
        <end position="875"/>
    </location>
</feature>
<dbReference type="InterPro" id="IPR006530">
    <property type="entry name" value="YD"/>
</dbReference>
<dbReference type="PANTHER" id="PTHR32305">
    <property type="match status" value="1"/>
</dbReference>
<feature type="domain" description="Teneurin-like YD-shell" evidence="4">
    <location>
        <begin position="630"/>
        <end position="719"/>
    </location>
</feature>
<dbReference type="EMBL" id="LT907782">
    <property type="protein sequence ID" value="SNX61282.1"/>
    <property type="molecule type" value="Genomic_DNA"/>
</dbReference>
<dbReference type="Pfam" id="PF20148">
    <property type="entry name" value="DUF6531"/>
    <property type="match status" value="1"/>
</dbReference>
<dbReference type="Gene3D" id="3.90.930.1">
    <property type="match status" value="1"/>
</dbReference>
<proteinExistence type="predicted"/>
<accession>A0A285C154</accession>
<dbReference type="InterPro" id="IPR050708">
    <property type="entry name" value="T6SS_VgrG/RHS"/>
</dbReference>
<evidence type="ECO:0000259" key="4">
    <source>
        <dbReference type="Pfam" id="PF25023"/>
    </source>
</evidence>
<protein>
    <submittedName>
        <fullName evidence="5">RHS repeat-associated core domain-containing protein</fullName>
    </submittedName>
</protein>
<evidence type="ECO:0000259" key="3">
    <source>
        <dbReference type="Pfam" id="PF20148"/>
    </source>
</evidence>
<feature type="region of interest" description="Disordered" evidence="2">
    <location>
        <begin position="155"/>
        <end position="174"/>
    </location>
</feature>